<dbReference type="PANTHER" id="PTHR43547">
    <property type="entry name" value="TWO-COMPONENT HISTIDINE KINASE"/>
    <property type="match status" value="1"/>
</dbReference>
<dbReference type="InterPro" id="IPR036097">
    <property type="entry name" value="HisK_dim/P_sf"/>
</dbReference>
<keyword evidence="3" id="KW-0812">Transmembrane</keyword>
<dbReference type="eggNOG" id="COG2205">
    <property type="taxonomic scope" value="Bacteria"/>
</dbReference>
<evidence type="ECO:0000256" key="2">
    <source>
        <dbReference type="SAM" id="Coils"/>
    </source>
</evidence>
<evidence type="ECO:0000313" key="7">
    <source>
        <dbReference type="Proteomes" id="UP000030129"/>
    </source>
</evidence>
<evidence type="ECO:0000256" key="4">
    <source>
        <dbReference type="SAM" id="SignalP"/>
    </source>
</evidence>
<dbReference type="SMART" id="SM00387">
    <property type="entry name" value="HATPase_c"/>
    <property type="match status" value="1"/>
</dbReference>
<dbReference type="SUPFAM" id="SSF47384">
    <property type="entry name" value="Homodimeric domain of signal transducing histidine kinase"/>
    <property type="match status" value="1"/>
</dbReference>
<dbReference type="Pfam" id="PF02518">
    <property type="entry name" value="HATPase_c"/>
    <property type="match status" value="1"/>
</dbReference>
<dbReference type="STRING" id="1406840.Q763_14720"/>
<dbReference type="Proteomes" id="UP000030129">
    <property type="component" value="Unassembled WGS sequence"/>
</dbReference>
<dbReference type="PANTHER" id="PTHR43547:SF2">
    <property type="entry name" value="HYBRID SIGNAL TRANSDUCTION HISTIDINE KINASE C"/>
    <property type="match status" value="1"/>
</dbReference>
<dbReference type="InterPro" id="IPR011110">
    <property type="entry name" value="Reg_prop"/>
</dbReference>
<dbReference type="InterPro" id="IPR005467">
    <property type="entry name" value="His_kinase_dom"/>
</dbReference>
<dbReference type="InterPro" id="IPR011044">
    <property type="entry name" value="Quino_amine_DH_bsu"/>
</dbReference>
<keyword evidence="3" id="KW-0472">Membrane</keyword>
<evidence type="ECO:0000256" key="1">
    <source>
        <dbReference type="ARBA" id="ARBA00022553"/>
    </source>
</evidence>
<dbReference type="PROSITE" id="PS50109">
    <property type="entry name" value="HIS_KIN"/>
    <property type="match status" value="1"/>
</dbReference>
<keyword evidence="7" id="KW-1185">Reference proteome</keyword>
<keyword evidence="1" id="KW-0597">Phosphoprotein</keyword>
<sequence length="1006" mass="115976">MNYFQSFILLLLCVGCNTISAQEKFLHTWYSADSNNLPQNTVNSIVKDKYGYIWLSTENGIARYDGQTFDIYNSENIHGLISNRMRLFSGIPENDSIYLLNESHQFLLINNRKIKNLNKRISEPYKSVKEIIESNHNPVSSLSFIEDSEYIDIQANQNLYIIGNDSIKLYNKQANTAVEIAYKYPVNSQFYIINSSLYLNTKDNKAIVFDSNLKTKSVEYDRKFSSPYFIFTNNAARQSFIYTQKKLYYLKPHNNLIETVLVSEDFDVPHNNIISFLYDEFSKKLYLGSANKGLLEVRKVGFNHIIPLFPHTIGTDGVYYALSDIGQNKILSSTGEIFTSKGYKEITDMAGYSDKYMMVVDNHGDVWTKHSKILYRFKKDSDYKSFDKWELEVSITAMTKAPDGKIWFGTLNKPNAKGGYIYYIDPKDRHCRPTAFLRVKEAAASISVPNNTTIWTGTWKGLSKYDIKSKKCYKIPDFPSCNVRSLYVEPTGEVWASSYGKGFFLYKHNKTTQFPPDKNQYLLTSHCIIEDNNGFFWITTNKGIFQIKKQDLLNYAAKESAGIYYHSYNKNSGFPNNEFNGGCQPCGVYLKNQTIYFPSMEGIVFFNPDDISPIVPKNPLYIDEIVVDDKTIHTCETFELDRNFGRLNFIVNSPYFGEPYNENIEFMLEGPVNQQWTVLTEKTISFSTLPPGEYILKTRKLTGFGSKWTYKNVAFSIKPAFWQTTWFQLFILIVGILLVLLFIKLRIKYIRYKNTVLESKVILQTSQLQETILTLRRTKDDLSKQIDNHKKLIKSITHDIKSPLKFLSITGRYLYNNIDTNQDSLKENLQSIYTSSFQLYHFVDNFLEYAKETNINNDESTPYSLYQLAEEKKDFFRNIALAQKTYIHNKIPQYFTTTINRHLLSIILHNLIDNATKNTTDGSVIISSVTEKDGLTLSIEDTGKGMTDKELEYYNKILQGNFMQEESSTKGMGLPMVAELVHILEGKINITRTQKGGTSITIKFTV</sequence>
<feature type="coiled-coil region" evidence="2">
    <location>
        <begin position="772"/>
        <end position="799"/>
    </location>
</feature>
<dbReference type="InterPro" id="IPR036890">
    <property type="entry name" value="HATPase_C_sf"/>
</dbReference>
<evidence type="ECO:0000259" key="5">
    <source>
        <dbReference type="PROSITE" id="PS50109"/>
    </source>
</evidence>
<dbReference type="InterPro" id="IPR003594">
    <property type="entry name" value="HATPase_dom"/>
</dbReference>
<dbReference type="Gene3D" id="1.10.287.130">
    <property type="match status" value="1"/>
</dbReference>
<feature type="signal peptide" evidence="4">
    <location>
        <begin position="1"/>
        <end position="21"/>
    </location>
</feature>
<name>A0A0A2LJD4_9FLAO</name>
<gene>
    <name evidence="6" type="ORF">Q763_14720</name>
</gene>
<keyword evidence="2" id="KW-0175">Coiled coil</keyword>
<dbReference type="SUPFAM" id="SSF55874">
    <property type="entry name" value="ATPase domain of HSP90 chaperone/DNA topoisomerase II/histidine kinase"/>
    <property type="match status" value="1"/>
</dbReference>
<feature type="domain" description="Histidine kinase" evidence="5">
    <location>
        <begin position="795"/>
        <end position="1006"/>
    </location>
</feature>
<dbReference type="SUPFAM" id="SSF50969">
    <property type="entry name" value="YVTN repeat-like/Quinoprotein amine dehydrogenase"/>
    <property type="match status" value="1"/>
</dbReference>
<evidence type="ECO:0000313" key="6">
    <source>
        <dbReference type="EMBL" id="KGO79288.1"/>
    </source>
</evidence>
<dbReference type="EMBL" id="JRLV01000019">
    <property type="protein sequence ID" value="KGO79288.1"/>
    <property type="molecule type" value="Genomic_DNA"/>
</dbReference>
<dbReference type="GO" id="GO:0000155">
    <property type="term" value="F:phosphorelay sensor kinase activity"/>
    <property type="evidence" value="ECO:0007669"/>
    <property type="project" value="InterPro"/>
</dbReference>
<reference evidence="6 7" key="1">
    <citation type="submission" date="2013-09" db="EMBL/GenBank/DDBJ databases">
        <authorList>
            <person name="Zeng Z."/>
            <person name="Chen C."/>
        </authorList>
    </citation>
    <scope>NUCLEOTIDE SEQUENCE [LARGE SCALE GENOMIC DNA]</scope>
    <source>
        <strain evidence="6 7">F44-8</strain>
    </source>
</reference>
<dbReference type="RefSeq" id="WP_035135533.1">
    <property type="nucleotide sequence ID" value="NZ_JRLV01000019.1"/>
</dbReference>
<keyword evidence="4" id="KW-0732">Signal</keyword>
<evidence type="ECO:0000256" key="3">
    <source>
        <dbReference type="SAM" id="Phobius"/>
    </source>
</evidence>
<accession>A0A0A2LJD4</accession>
<keyword evidence="3" id="KW-1133">Transmembrane helix</keyword>
<proteinExistence type="predicted"/>
<organism evidence="6 7">
    <name type="scientific">Flavobacterium beibuense F44-8</name>
    <dbReference type="NCBI Taxonomy" id="1406840"/>
    <lineage>
        <taxon>Bacteria</taxon>
        <taxon>Pseudomonadati</taxon>
        <taxon>Bacteroidota</taxon>
        <taxon>Flavobacteriia</taxon>
        <taxon>Flavobacteriales</taxon>
        <taxon>Flavobacteriaceae</taxon>
        <taxon>Flavobacterium</taxon>
    </lineage>
</organism>
<dbReference type="Gene3D" id="3.30.565.10">
    <property type="entry name" value="Histidine kinase-like ATPase, C-terminal domain"/>
    <property type="match status" value="1"/>
</dbReference>
<dbReference type="Pfam" id="PF07494">
    <property type="entry name" value="Reg_prop"/>
    <property type="match status" value="1"/>
</dbReference>
<dbReference type="SUPFAM" id="SSF63829">
    <property type="entry name" value="Calcium-dependent phosphotriesterase"/>
    <property type="match status" value="1"/>
</dbReference>
<feature type="transmembrane region" description="Helical" evidence="3">
    <location>
        <begin position="725"/>
        <end position="743"/>
    </location>
</feature>
<dbReference type="InterPro" id="IPR013783">
    <property type="entry name" value="Ig-like_fold"/>
</dbReference>
<dbReference type="AlphaFoldDB" id="A0A0A2LJD4"/>
<dbReference type="Gene3D" id="2.60.40.10">
    <property type="entry name" value="Immunoglobulins"/>
    <property type="match status" value="1"/>
</dbReference>
<dbReference type="InterPro" id="IPR015943">
    <property type="entry name" value="WD40/YVTN_repeat-like_dom_sf"/>
</dbReference>
<dbReference type="Gene3D" id="2.130.10.10">
    <property type="entry name" value="YVTN repeat-like/Quinoprotein amine dehydrogenase"/>
    <property type="match status" value="2"/>
</dbReference>
<dbReference type="eggNOG" id="COG3292">
    <property type="taxonomic scope" value="Bacteria"/>
</dbReference>
<protein>
    <recommendedName>
        <fullName evidence="5">Histidine kinase domain-containing protein</fullName>
    </recommendedName>
</protein>
<comment type="caution">
    <text evidence="6">The sequence shown here is derived from an EMBL/GenBank/DDBJ whole genome shotgun (WGS) entry which is preliminary data.</text>
</comment>
<feature type="chain" id="PRO_5002002247" description="Histidine kinase domain-containing protein" evidence="4">
    <location>
        <begin position="22"/>
        <end position="1006"/>
    </location>
</feature>
<dbReference type="CDD" id="cd00075">
    <property type="entry name" value="HATPase"/>
    <property type="match status" value="1"/>
</dbReference>